<keyword evidence="3" id="KW-0862">Zinc</keyword>
<gene>
    <name evidence="7" type="ORF">A4A49_58449</name>
</gene>
<dbReference type="InterPro" id="IPR010666">
    <property type="entry name" value="Znf_GRF"/>
</dbReference>
<proteinExistence type="predicted"/>
<keyword evidence="5" id="KW-0175">Coiled coil</keyword>
<evidence type="ECO:0000313" key="7">
    <source>
        <dbReference type="EMBL" id="OIT22630.1"/>
    </source>
</evidence>
<evidence type="ECO:0000256" key="4">
    <source>
        <dbReference type="PROSITE-ProRule" id="PRU01343"/>
    </source>
</evidence>
<evidence type="ECO:0000313" key="8">
    <source>
        <dbReference type="Proteomes" id="UP000187609"/>
    </source>
</evidence>
<protein>
    <recommendedName>
        <fullName evidence="6">GRF-type domain-containing protein</fullName>
    </recommendedName>
</protein>
<dbReference type="OMA" id="FMAYTSE"/>
<reference evidence="7" key="1">
    <citation type="submission" date="2016-11" db="EMBL/GenBank/DDBJ databases">
        <title>The genome of Nicotiana attenuata.</title>
        <authorList>
            <person name="Xu S."/>
            <person name="Brockmoeller T."/>
            <person name="Gaquerel E."/>
            <person name="Navarro A."/>
            <person name="Kuhl H."/>
            <person name="Gase K."/>
            <person name="Ling Z."/>
            <person name="Zhou W."/>
            <person name="Kreitzer C."/>
            <person name="Stanke M."/>
            <person name="Tang H."/>
            <person name="Lyons E."/>
            <person name="Pandey P."/>
            <person name="Pandey S.P."/>
            <person name="Timmermann B."/>
            <person name="Baldwin I.T."/>
        </authorList>
    </citation>
    <scope>NUCLEOTIDE SEQUENCE [LARGE SCALE GENOMIC DNA]</scope>
    <source>
        <strain evidence="7">UT</strain>
    </source>
</reference>
<name>A0A1J6JZV7_NICAT</name>
<evidence type="ECO:0000256" key="5">
    <source>
        <dbReference type="SAM" id="Coils"/>
    </source>
</evidence>
<keyword evidence="1" id="KW-0479">Metal-binding</keyword>
<accession>A0A1J6JZV7</accession>
<sequence length="106" mass="12190">MSDCSSSSYGSKKRCLCGLITHHFMAYTSENMGKRFFKCPKPEKSYGYWEWQDDELPPRVVIMISSLKRKLEAAEMRRDTLKKKMADYDIVAGIEAQAIAKLSEKV</sequence>
<feature type="non-terminal residue" evidence="7">
    <location>
        <position position="106"/>
    </location>
</feature>
<organism evidence="7 8">
    <name type="scientific">Nicotiana attenuata</name>
    <name type="common">Coyote tobacco</name>
    <dbReference type="NCBI Taxonomy" id="49451"/>
    <lineage>
        <taxon>Eukaryota</taxon>
        <taxon>Viridiplantae</taxon>
        <taxon>Streptophyta</taxon>
        <taxon>Embryophyta</taxon>
        <taxon>Tracheophyta</taxon>
        <taxon>Spermatophyta</taxon>
        <taxon>Magnoliopsida</taxon>
        <taxon>eudicotyledons</taxon>
        <taxon>Gunneridae</taxon>
        <taxon>Pentapetalae</taxon>
        <taxon>asterids</taxon>
        <taxon>lamiids</taxon>
        <taxon>Solanales</taxon>
        <taxon>Solanaceae</taxon>
        <taxon>Nicotianoideae</taxon>
        <taxon>Nicotianeae</taxon>
        <taxon>Nicotiana</taxon>
    </lineage>
</organism>
<dbReference type="SMR" id="A0A1J6JZV7"/>
<evidence type="ECO:0000256" key="1">
    <source>
        <dbReference type="ARBA" id="ARBA00022723"/>
    </source>
</evidence>
<feature type="coiled-coil region" evidence="5">
    <location>
        <begin position="64"/>
        <end position="91"/>
    </location>
</feature>
<dbReference type="Proteomes" id="UP000187609">
    <property type="component" value="Unassembled WGS sequence"/>
</dbReference>
<dbReference type="Pfam" id="PF06839">
    <property type="entry name" value="Zn_ribbon_GRF"/>
    <property type="match status" value="1"/>
</dbReference>
<feature type="domain" description="GRF-type" evidence="6">
    <location>
        <begin position="15"/>
        <end position="55"/>
    </location>
</feature>
<keyword evidence="2 4" id="KW-0863">Zinc-finger</keyword>
<dbReference type="AlphaFoldDB" id="A0A1J6JZV7"/>
<evidence type="ECO:0000256" key="3">
    <source>
        <dbReference type="ARBA" id="ARBA00022833"/>
    </source>
</evidence>
<evidence type="ECO:0000259" key="6">
    <source>
        <dbReference type="PROSITE" id="PS51999"/>
    </source>
</evidence>
<evidence type="ECO:0000256" key="2">
    <source>
        <dbReference type="ARBA" id="ARBA00022771"/>
    </source>
</evidence>
<comment type="caution">
    <text evidence="7">The sequence shown here is derived from an EMBL/GenBank/DDBJ whole genome shotgun (WGS) entry which is preliminary data.</text>
</comment>
<dbReference type="PROSITE" id="PS51999">
    <property type="entry name" value="ZF_GRF"/>
    <property type="match status" value="1"/>
</dbReference>
<dbReference type="Gramene" id="OIT22630">
    <property type="protein sequence ID" value="OIT22630"/>
    <property type="gene ID" value="A4A49_58449"/>
</dbReference>
<dbReference type="GO" id="GO:0008270">
    <property type="term" value="F:zinc ion binding"/>
    <property type="evidence" value="ECO:0007669"/>
    <property type="project" value="UniProtKB-KW"/>
</dbReference>
<keyword evidence="8" id="KW-1185">Reference proteome</keyword>
<dbReference type="PANTHER" id="PTHR33248">
    <property type="entry name" value="ZINC ION-BINDING PROTEIN"/>
    <property type="match status" value="1"/>
</dbReference>
<dbReference type="EMBL" id="MJEQ01003580">
    <property type="protein sequence ID" value="OIT22630.1"/>
    <property type="molecule type" value="Genomic_DNA"/>
</dbReference>